<feature type="transmembrane region" description="Helical" evidence="6">
    <location>
        <begin position="139"/>
        <end position="168"/>
    </location>
</feature>
<evidence type="ECO:0000256" key="3">
    <source>
        <dbReference type="ARBA" id="ARBA00022692"/>
    </source>
</evidence>
<keyword evidence="5 6" id="KW-0472">Membrane</keyword>
<dbReference type="AlphaFoldDB" id="A0A7L7KUF1"/>
<feature type="transmembrane region" description="Helical" evidence="6">
    <location>
        <begin position="230"/>
        <end position="251"/>
    </location>
</feature>
<dbReference type="Proteomes" id="UP000514720">
    <property type="component" value="Chromosome"/>
</dbReference>
<dbReference type="Pfam" id="PF01925">
    <property type="entry name" value="TauE"/>
    <property type="match status" value="1"/>
</dbReference>
<feature type="transmembrane region" description="Helical" evidence="6">
    <location>
        <begin position="72"/>
        <end position="90"/>
    </location>
</feature>
<feature type="transmembrane region" description="Helical" evidence="6">
    <location>
        <begin position="102"/>
        <end position="119"/>
    </location>
</feature>
<dbReference type="InterPro" id="IPR051598">
    <property type="entry name" value="TSUP/Inactive_protease-like"/>
</dbReference>
<dbReference type="GO" id="GO:0005886">
    <property type="term" value="C:plasma membrane"/>
    <property type="evidence" value="ECO:0007669"/>
    <property type="project" value="UniProtKB-SubCell"/>
</dbReference>
<keyword evidence="6" id="KW-1003">Cell membrane</keyword>
<dbReference type="KEGG" id="xcl:G4Z02_06400"/>
<organism evidence="7 8">
    <name type="scientific">Candidatus Xianfuyuplasma coldseepsis</name>
    <dbReference type="NCBI Taxonomy" id="2782163"/>
    <lineage>
        <taxon>Bacteria</taxon>
        <taxon>Bacillati</taxon>
        <taxon>Mycoplasmatota</taxon>
        <taxon>Mollicutes</taxon>
        <taxon>Candidatus Izemoplasmatales</taxon>
        <taxon>Candidatus Izemoplasmataceae</taxon>
        <taxon>Candidatus Xianfuyuplasma</taxon>
    </lineage>
</organism>
<accession>A0A7L7KUF1</accession>
<dbReference type="EMBL" id="CP048914">
    <property type="protein sequence ID" value="QMS85398.1"/>
    <property type="molecule type" value="Genomic_DNA"/>
</dbReference>
<evidence type="ECO:0000313" key="7">
    <source>
        <dbReference type="EMBL" id="QMS85398.1"/>
    </source>
</evidence>
<evidence type="ECO:0000256" key="2">
    <source>
        <dbReference type="ARBA" id="ARBA00009142"/>
    </source>
</evidence>
<sequence>MDIFVYIIGGFFAGIATGLVGLSAAVIIAPLFATVLGMDTYVAIGIALASDIFASSTSAFNYIRYKNVDLKRASYLAIMVIVFTIIGSIVSKDMNPYNMNSVLNIFVVVLGIRFFVYPVKDNPQNKLIKPGKFIIGQAIFWGIIIGLISGYFGSGGGLSMLAVLTMLLGFGLREAVGTSVTIMTVTAFVGAVTHILIIPTEWLPLIFASVAAFVGANLASIFANKVNEIILNRVIGGFLMIYGSILVLLFYTS</sequence>
<feature type="transmembrane region" description="Helical" evidence="6">
    <location>
        <begin position="203"/>
        <end position="223"/>
    </location>
</feature>
<evidence type="ECO:0000313" key="8">
    <source>
        <dbReference type="Proteomes" id="UP000514720"/>
    </source>
</evidence>
<keyword evidence="3 6" id="KW-0812">Transmembrane</keyword>
<protein>
    <recommendedName>
        <fullName evidence="6">Probable membrane transporter protein</fullName>
    </recommendedName>
</protein>
<name>A0A7L7KUF1_9MOLU</name>
<dbReference type="PANTHER" id="PTHR43701">
    <property type="entry name" value="MEMBRANE TRANSPORTER PROTEIN MJ0441-RELATED"/>
    <property type="match status" value="1"/>
</dbReference>
<evidence type="ECO:0000256" key="4">
    <source>
        <dbReference type="ARBA" id="ARBA00022989"/>
    </source>
</evidence>
<feature type="transmembrane region" description="Helical" evidence="6">
    <location>
        <begin position="175"/>
        <end position="197"/>
    </location>
</feature>
<feature type="transmembrane region" description="Helical" evidence="6">
    <location>
        <begin position="6"/>
        <end position="33"/>
    </location>
</feature>
<evidence type="ECO:0000256" key="5">
    <source>
        <dbReference type="ARBA" id="ARBA00023136"/>
    </source>
</evidence>
<gene>
    <name evidence="7" type="ORF">G4Z02_06400</name>
</gene>
<feature type="transmembrane region" description="Helical" evidence="6">
    <location>
        <begin position="40"/>
        <end position="60"/>
    </location>
</feature>
<dbReference type="RefSeq" id="WP_258877192.1">
    <property type="nucleotide sequence ID" value="NZ_CP048914.1"/>
</dbReference>
<proteinExistence type="inferred from homology"/>
<evidence type="ECO:0000256" key="1">
    <source>
        <dbReference type="ARBA" id="ARBA00004141"/>
    </source>
</evidence>
<dbReference type="InterPro" id="IPR002781">
    <property type="entry name" value="TM_pro_TauE-like"/>
</dbReference>
<keyword evidence="8" id="KW-1185">Reference proteome</keyword>
<dbReference type="PANTHER" id="PTHR43701:SF2">
    <property type="entry name" value="MEMBRANE TRANSPORTER PROTEIN YJNA-RELATED"/>
    <property type="match status" value="1"/>
</dbReference>
<keyword evidence="4 6" id="KW-1133">Transmembrane helix</keyword>
<comment type="subcellular location">
    <subcellularLocation>
        <location evidence="6">Cell membrane</location>
        <topology evidence="6">Multi-pass membrane protein</topology>
    </subcellularLocation>
    <subcellularLocation>
        <location evidence="1">Membrane</location>
        <topology evidence="1">Multi-pass membrane protein</topology>
    </subcellularLocation>
</comment>
<reference evidence="7 8" key="1">
    <citation type="submission" date="2020-02" db="EMBL/GenBank/DDBJ databases">
        <authorList>
            <person name="Zheng R.K."/>
            <person name="Sun C.M."/>
        </authorList>
    </citation>
    <scope>NUCLEOTIDE SEQUENCE [LARGE SCALE GENOMIC DNA]</scope>
    <source>
        <strain evidence="8">zrk13</strain>
    </source>
</reference>
<evidence type="ECO:0000256" key="6">
    <source>
        <dbReference type="RuleBase" id="RU363041"/>
    </source>
</evidence>
<comment type="similarity">
    <text evidence="2 6">Belongs to the 4-toluene sulfonate uptake permease (TSUP) (TC 2.A.102) family.</text>
</comment>